<dbReference type="SUPFAM" id="SSF51412">
    <property type="entry name" value="Inosine monophosphate dehydrogenase (IMPDH)"/>
    <property type="match status" value="1"/>
</dbReference>
<dbReference type="GO" id="GO:0005829">
    <property type="term" value="C:cytosol"/>
    <property type="evidence" value="ECO:0007669"/>
    <property type="project" value="TreeGrafter"/>
</dbReference>
<dbReference type="InterPro" id="IPR016035">
    <property type="entry name" value="Acyl_Trfase/lysoPLipase"/>
</dbReference>
<dbReference type="AlphaFoldDB" id="A0A8J4DYU6"/>
<dbReference type="SUPFAM" id="SSF55048">
    <property type="entry name" value="Probable ACP-binding domain of malonyl-CoA ACP transacylase"/>
    <property type="match status" value="1"/>
</dbReference>
<dbReference type="InterPro" id="IPR016036">
    <property type="entry name" value="Malonyl_transacylase_ACP-bd"/>
</dbReference>
<dbReference type="Gene3D" id="3.40.366.10">
    <property type="entry name" value="Malonyl-Coenzyme A Acyl Carrier Protein, domain 2"/>
    <property type="match status" value="1"/>
</dbReference>
<organism evidence="6 7">
    <name type="scientific">Virgisporangium aurantiacum</name>
    <dbReference type="NCBI Taxonomy" id="175570"/>
    <lineage>
        <taxon>Bacteria</taxon>
        <taxon>Bacillati</taxon>
        <taxon>Actinomycetota</taxon>
        <taxon>Actinomycetes</taxon>
        <taxon>Micromonosporales</taxon>
        <taxon>Micromonosporaceae</taxon>
        <taxon>Virgisporangium</taxon>
    </lineage>
</organism>
<reference evidence="6" key="1">
    <citation type="submission" date="2021-01" db="EMBL/GenBank/DDBJ databases">
        <title>Whole genome shotgun sequence of Virgisporangium aurantiacum NBRC 16421.</title>
        <authorList>
            <person name="Komaki H."/>
            <person name="Tamura T."/>
        </authorList>
    </citation>
    <scope>NUCLEOTIDE SEQUENCE</scope>
    <source>
        <strain evidence="6">NBRC 16421</strain>
    </source>
</reference>
<dbReference type="Pfam" id="PF03060">
    <property type="entry name" value="NMO"/>
    <property type="match status" value="1"/>
</dbReference>
<gene>
    <name evidence="6" type="primary">pksE</name>
    <name evidence="6" type="ORF">Vau01_023390</name>
</gene>
<evidence type="ECO:0000313" key="7">
    <source>
        <dbReference type="Proteomes" id="UP000612585"/>
    </source>
</evidence>
<sequence>MTVAWVFPGQGAQHVGMGADLFDRFPAECAEASAILGYDIREVCLTDSPPGLRDTSVVQPALFVVSALSMLARRAAGPGPDVVAGHSLGEYVALFAAGCFDFGTGVRLVQRRGELMGAASGGGMLAVVGADVDRIADLLAADGLTGIDVANRNSADQVVLSGPEASLAAAGKAIRAAKAGRCVPLRVSAAFHSRYMSDAADRFAAFLDTVRFEPPRIPVIANVTAAPYPADGIRELLVRQIRCPVRWWESMSRLVHSGVSEVVEVGPGKVLTGLWEAIRTAPAPAPVAAPPRSVSPEVLGSAEFRRDYGVRYAYVAGSMYKGIASVDLVARMGRAGLLGFFGAGGLSLDEVTAALVRLRAEPGLAGRFGMNLIATADDPAAERETVARYLDHDVRYVEAAAYTSVTPGVVRFRFSGAGHDRAGTPRAVRHVLAKVSRPEVAAAFMDPPPAAVLDRLVAEGSLTPDEARAASRLPVAGDVCVEADSGGHTDAGNPYTLMPAITRLRDERMATHRYPTRIRVGAAGGLGSPESVAAAFVLGADFVVTGSVNQCTVEAGTSDAVKDLLAGIDVQDTAYAPAGDMFELGARVQVVRKGTLFAARANKLYQLYRQLDGLDDIDAATRRTIEERYFRRSFDEVWTETERYLRKHRPHEMDLVARSPKAKMARVFRWYFTHSNRVALAGTPDAAVNYQVHCGPALGAFNRVVAGTALADWRSRHPDDIAELLMTGAAAYLDGVARQLSTVGRTEG</sequence>
<dbReference type="Gene3D" id="3.20.20.70">
    <property type="entry name" value="Aldolase class I"/>
    <property type="match status" value="1"/>
</dbReference>
<dbReference type="PANTHER" id="PTHR42681:SF1">
    <property type="entry name" value="MALONYL-COA-ACYL CARRIER PROTEIN TRANSACYLASE, MITOCHONDRIAL"/>
    <property type="match status" value="1"/>
</dbReference>
<dbReference type="Pfam" id="PF00698">
    <property type="entry name" value="Acyl_transf_1"/>
    <property type="match status" value="1"/>
</dbReference>
<dbReference type="InterPro" id="IPR013785">
    <property type="entry name" value="Aldolase_TIM"/>
</dbReference>
<dbReference type="InterPro" id="IPR001227">
    <property type="entry name" value="Ac_transferase_dom_sf"/>
</dbReference>
<comment type="catalytic activity">
    <reaction evidence="4">
        <text>holo-[ACP] + malonyl-CoA = malonyl-[ACP] + CoA</text>
        <dbReference type="Rhea" id="RHEA:41792"/>
        <dbReference type="Rhea" id="RHEA-COMP:9623"/>
        <dbReference type="Rhea" id="RHEA-COMP:9685"/>
        <dbReference type="ChEBI" id="CHEBI:57287"/>
        <dbReference type="ChEBI" id="CHEBI:57384"/>
        <dbReference type="ChEBI" id="CHEBI:64479"/>
        <dbReference type="ChEBI" id="CHEBI:78449"/>
        <dbReference type="EC" id="2.3.1.39"/>
    </reaction>
</comment>
<keyword evidence="7" id="KW-1185">Reference proteome</keyword>
<evidence type="ECO:0000259" key="5">
    <source>
        <dbReference type="SMART" id="SM00827"/>
    </source>
</evidence>
<dbReference type="InterPro" id="IPR004410">
    <property type="entry name" value="Malonyl_CoA-ACP_transAc_FabD"/>
</dbReference>
<dbReference type="NCBIfam" id="TIGR02814">
    <property type="entry name" value="pfaD_fam"/>
    <property type="match status" value="1"/>
</dbReference>
<evidence type="ECO:0000313" key="6">
    <source>
        <dbReference type="EMBL" id="GIJ54823.1"/>
    </source>
</evidence>
<dbReference type="PANTHER" id="PTHR42681">
    <property type="entry name" value="MALONYL-COA-ACYL CARRIER PROTEIN TRANSACYLASE, MITOCHONDRIAL"/>
    <property type="match status" value="1"/>
</dbReference>
<evidence type="ECO:0000256" key="1">
    <source>
        <dbReference type="ARBA" id="ARBA00013258"/>
    </source>
</evidence>
<feature type="domain" description="Malonyl-CoA:ACP transacylase (MAT)" evidence="5">
    <location>
        <begin position="6"/>
        <end position="323"/>
    </location>
</feature>
<dbReference type="Gene3D" id="3.30.70.250">
    <property type="entry name" value="Malonyl-CoA ACP transacylase, ACP-binding"/>
    <property type="match status" value="1"/>
</dbReference>
<dbReference type="RefSeq" id="WP_203990517.1">
    <property type="nucleotide sequence ID" value="NZ_BOPG01000012.1"/>
</dbReference>
<dbReference type="InterPro" id="IPR014043">
    <property type="entry name" value="Acyl_transferase_dom"/>
</dbReference>
<dbReference type="InterPro" id="IPR014179">
    <property type="entry name" value="PfaD-like_TIM-barrel"/>
</dbReference>
<dbReference type="Proteomes" id="UP000612585">
    <property type="component" value="Unassembled WGS sequence"/>
</dbReference>
<dbReference type="InterPro" id="IPR050858">
    <property type="entry name" value="Mal-CoA-ACP_Trans/PKS_FabD"/>
</dbReference>
<dbReference type="GO" id="GO:0004314">
    <property type="term" value="F:[acyl-carrier-protein] S-malonyltransferase activity"/>
    <property type="evidence" value="ECO:0007669"/>
    <property type="project" value="UniProtKB-EC"/>
</dbReference>
<dbReference type="EC" id="2.3.1.39" evidence="1"/>
<dbReference type="EMBL" id="BOPG01000012">
    <property type="protein sequence ID" value="GIJ54823.1"/>
    <property type="molecule type" value="Genomic_DNA"/>
</dbReference>
<dbReference type="Pfam" id="PF21607">
    <property type="entry name" value="FabD_helical_ins"/>
    <property type="match status" value="1"/>
</dbReference>
<name>A0A8J4DYU6_9ACTN</name>
<dbReference type="NCBIfam" id="TIGR00128">
    <property type="entry name" value="fabD"/>
    <property type="match status" value="1"/>
</dbReference>
<accession>A0A8J4DYU6</accession>
<dbReference type="InterPro" id="IPR049489">
    <property type="entry name" value="FabD-like_helical_ins"/>
</dbReference>
<comment type="caution">
    <text evidence="6">The sequence shown here is derived from an EMBL/GenBank/DDBJ whole genome shotgun (WGS) entry which is preliminary data.</text>
</comment>
<evidence type="ECO:0000256" key="4">
    <source>
        <dbReference type="ARBA" id="ARBA00048462"/>
    </source>
</evidence>
<proteinExistence type="predicted"/>
<dbReference type="SMART" id="SM00827">
    <property type="entry name" value="PKS_AT"/>
    <property type="match status" value="1"/>
</dbReference>
<dbReference type="SUPFAM" id="SSF52151">
    <property type="entry name" value="FabD/lysophospholipase-like"/>
    <property type="match status" value="1"/>
</dbReference>
<keyword evidence="3" id="KW-0012">Acyltransferase</keyword>
<evidence type="ECO:0000256" key="2">
    <source>
        <dbReference type="ARBA" id="ARBA00022679"/>
    </source>
</evidence>
<evidence type="ECO:0000256" key="3">
    <source>
        <dbReference type="ARBA" id="ARBA00023315"/>
    </source>
</evidence>
<dbReference type="GO" id="GO:0006633">
    <property type="term" value="P:fatty acid biosynthetic process"/>
    <property type="evidence" value="ECO:0007669"/>
    <property type="project" value="TreeGrafter"/>
</dbReference>
<keyword evidence="2" id="KW-0808">Transferase</keyword>
<protein>
    <recommendedName>
        <fullName evidence="1">[acyl-carrier-protein] S-malonyltransferase</fullName>
        <ecNumber evidence="1">2.3.1.39</ecNumber>
    </recommendedName>
</protein>